<organism evidence="3 4">
    <name type="scientific">Sphingomonas echinoides</name>
    <dbReference type="NCBI Taxonomy" id="59803"/>
    <lineage>
        <taxon>Bacteria</taxon>
        <taxon>Pseudomonadati</taxon>
        <taxon>Pseudomonadota</taxon>
        <taxon>Alphaproteobacteria</taxon>
        <taxon>Sphingomonadales</taxon>
        <taxon>Sphingomonadaceae</taxon>
        <taxon>Sphingomonas</taxon>
    </lineage>
</organism>
<dbReference type="Proteomes" id="UP001279660">
    <property type="component" value="Unassembled WGS sequence"/>
</dbReference>
<comment type="caution">
    <text evidence="3">The sequence shown here is derived from an EMBL/GenBank/DDBJ whole genome shotgun (WGS) entry which is preliminary data.</text>
</comment>
<feature type="transmembrane region" description="Helical" evidence="2">
    <location>
        <begin position="64"/>
        <end position="82"/>
    </location>
</feature>
<reference evidence="3 4" key="1">
    <citation type="submission" date="2023-11" db="EMBL/GenBank/DDBJ databases">
        <title>MicrobeMod: A computational toolkit for identifying prokaryotic methylation and restriction-modification with nanopore sequencing.</title>
        <authorList>
            <person name="Crits-Christoph A."/>
            <person name="Kang S.C."/>
            <person name="Lee H."/>
            <person name="Ostrov N."/>
        </authorList>
    </citation>
    <scope>NUCLEOTIDE SEQUENCE [LARGE SCALE GENOMIC DNA]</scope>
    <source>
        <strain evidence="3 4">ATCC 14820</strain>
    </source>
</reference>
<dbReference type="RefSeq" id="WP_154651306.1">
    <property type="nucleotide sequence ID" value="NZ_JAWXXV010000001.1"/>
</dbReference>
<dbReference type="EMBL" id="JAWXXV010000001">
    <property type="protein sequence ID" value="MDX5983300.1"/>
    <property type="molecule type" value="Genomic_DNA"/>
</dbReference>
<accession>A0ABU4PGH7</accession>
<keyword evidence="2" id="KW-0472">Membrane</keyword>
<feature type="transmembrane region" description="Helical" evidence="2">
    <location>
        <begin position="15"/>
        <end position="43"/>
    </location>
</feature>
<keyword evidence="4" id="KW-1185">Reference proteome</keyword>
<feature type="region of interest" description="Disordered" evidence="1">
    <location>
        <begin position="161"/>
        <end position="181"/>
    </location>
</feature>
<feature type="compositionally biased region" description="Pro residues" evidence="1">
    <location>
        <begin position="170"/>
        <end position="181"/>
    </location>
</feature>
<sequence length="181" mass="19276">MAGVVPTLDPRSARILAVFTVSVVTAATALLVWLTIGFALGTLDGYTWPTRGLLLLMDYRPTELLSKGLLFLLALGAGVVARSRGRDALYYAVVAIGLVGIVLCIILLVLLHDRDVAHAIFDHSTIPTIITSKAYFDGLPRVFVPLGLWLIGTVSTQLGLSDAKEQEQPAPTPTPTPSPTS</sequence>
<proteinExistence type="predicted"/>
<evidence type="ECO:0000256" key="2">
    <source>
        <dbReference type="SAM" id="Phobius"/>
    </source>
</evidence>
<name>A0ABU4PGH7_9SPHN</name>
<keyword evidence="2" id="KW-0812">Transmembrane</keyword>
<feature type="transmembrane region" description="Helical" evidence="2">
    <location>
        <begin position="88"/>
        <end position="111"/>
    </location>
</feature>
<protein>
    <submittedName>
        <fullName evidence="3">Uncharacterized protein</fullName>
    </submittedName>
</protein>
<evidence type="ECO:0000313" key="3">
    <source>
        <dbReference type="EMBL" id="MDX5983300.1"/>
    </source>
</evidence>
<evidence type="ECO:0000256" key="1">
    <source>
        <dbReference type="SAM" id="MobiDB-lite"/>
    </source>
</evidence>
<evidence type="ECO:0000313" key="4">
    <source>
        <dbReference type="Proteomes" id="UP001279660"/>
    </source>
</evidence>
<gene>
    <name evidence="3" type="ORF">SIL82_03445</name>
</gene>
<keyword evidence="2" id="KW-1133">Transmembrane helix</keyword>